<name>A0A4Z1FTR8_9HELO</name>
<evidence type="ECO:0000313" key="2">
    <source>
        <dbReference type="EMBL" id="TGO26362.1"/>
    </source>
</evidence>
<dbReference type="Proteomes" id="UP000297910">
    <property type="component" value="Unassembled WGS sequence"/>
</dbReference>
<proteinExistence type="predicted"/>
<feature type="compositionally biased region" description="Gly residues" evidence="1">
    <location>
        <begin position="10"/>
        <end position="24"/>
    </location>
</feature>
<dbReference type="AlphaFoldDB" id="A0A4Z1FTR8"/>
<reference evidence="2 3" key="1">
    <citation type="submission" date="2017-12" db="EMBL/GenBank/DDBJ databases">
        <title>Comparative genomics of Botrytis spp.</title>
        <authorList>
            <person name="Valero-Jimenez C.A."/>
            <person name="Tapia P."/>
            <person name="Veloso J."/>
            <person name="Silva-Moreno E."/>
            <person name="Staats M."/>
            <person name="Valdes J.H."/>
            <person name="Van Kan J.A.L."/>
        </authorList>
    </citation>
    <scope>NUCLEOTIDE SEQUENCE [LARGE SCALE GENOMIC DNA]</scope>
    <source>
        <strain evidence="2 3">Bp0003</strain>
    </source>
</reference>
<gene>
    <name evidence="2" type="ORF">BPAE_0061g00340</name>
</gene>
<dbReference type="EMBL" id="PQXI01000061">
    <property type="protein sequence ID" value="TGO26362.1"/>
    <property type="molecule type" value="Genomic_DNA"/>
</dbReference>
<protein>
    <submittedName>
        <fullName evidence="2">Uncharacterized protein</fullName>
    </submittedName>
</protein>
<evidence type="ECO:0000256" key="1">
    <source>
        <dbReference type="SAM" id="MobiDB-lite"/>
    </source>
</evidence>
<comment type="caution">
    <text evidence="2">The sequence shown here is derived from an EMBL/GenBank/DDBJ whole genome shotgun (WGS) entry which is preliminary data.</text>
</comment>
<organism evidence="2 3">
    <name type="scientific">Botrytis paeoniae</name>
    <dbReference type="NCBI Taxonomy" id="278948"/>
    <lineage>
        <taxon>Eukaryota</taxon>
        <taxon>Fungi</taxon>
        <taxon>Dikarya</taxon>
        <taxon>Ascomycota</taxon>
        <taxon>Pezizomycotina</taxon>
        <taxon>Leotiomycetes</taxon>
        <taxon>Helotiales</taxon>
        <taxon>Sclerotiniaceae</taxon>
        <taxon>Botrytis</taxon>
    </lineage>
</organism>
<sequence length="76" mass="7799">MCAAPDAQRTGGGVVTGGNTGTQVGGSAQASPDIELQPLSTKPSKPVPMQSESTGKDFPLEPRADTRPSRFTEQGL</sequence>
<feature type="compositionally biased region" description="Basic and acidic residues" evidence="1">
    <location>
        <begin position="54"/>
        <end position="70"/>
    </location>
</feature>
<evidence type="ECO:0000313" key="3">
    <source>
        <dbReference type="Proteomes" id="UP000297910"/>
    </source>
</evidence>
<accession>A0A4Z1FTR8</accession>
<keyword evidence="3" id="KW-1185">Reference proteome</keyword>
<feature type="region of interest" description="Disordered" evidence="1">
    <location>
        <begin position="1"/>
        <end position="76"/>
    </location>
</feature>